<evidence type="ECO:0000313" key="2">
    <source>
        <dbReference type="EMBL" id="KIM95431.1"/>
    </source>
</evidence>
<reference evidence="3" key="2">
    <citation type="submission" date="2015-01" db="EMBL/GenBank/DDBJ databases">
        <title>Evolutionary Origins and Diversification of the Mycorrhizal Mutualists.</title>
        <authorList>
            <consortium name="DOE Joint Genome Institute"/>
            <consortium name="Mycorrhizal Genomics Consortium"/>
            <person name="Kohler A."/>
            <person name="Kuo A."/>
            <person name="Nagy L.G."/>
            <person name="Floudas D."/>
            <person name="Copeland A."/>
            <person name="Barry K.W."/>
            <person name="Cichocki N."/>
            <person name="Veneault-Fourrey C."/>
            <person name="LaButti K."/>
            <person name="Lindquist E.A."/>
            <person name="Lipzen A."/>
            <person name="Lundell T."/>
            <person name="Morin E."/>
            <person name="Murat C."/>
            <person name="Riley R."/>
            <person name="Ohm R."/>
            <person name="Sun H."/>
            <person name="Tunlid A."/>
            <person name="Henrissat B."/>
            <person name="Grigoriev I.V."/>
            <person name="Hibbett D.S."/>
            <person name="Martin F."/>
        </authorList>
    </citation>
    <scope>NUCLEOTIDE SEQUENCE [LARGE SCALE GENOMIC DNA]</scope>
    <source>
        <strain evidence="3">Zn</strain>
    </source>
</reference>
<dbReference type="InterPro" id="IPR010730">
    <property type="entry name" value="HET"/>
</dbReference>
<dbReference type="OrthoDB" id="2426273at2759"/>
<sequence>MDHLPLPPGRKEHLRVGFFARRSVYKPGEFFILPQQQVHCEIRSLLQSGLPRHIDAQSANEFLQSWLFFGLLAQVLHQDINANNFIDPKPRTIHTRRLPDILEEWSKRQNAIISSIDANDDSMSHYSTQWLIASKALDIAKRFISQHDFIQPLSHRWPREKSFITPSPIAASCVIVDEKMIFSIAILGEALEQRRREVYMNLRHGSQYIEHTIGQNYVAWSYSSILRDEMLKRGWCLAQIARLESTCRLSAVYFLYSLKNMNVPSYVHGQCTSTNCKAALAQRGPLHRRCDGNCDQFYLQVQDGEVETWIKRGLTPLVTWDSEAGLVVKPYKLSTMSVKFGALSHSWDEGLIAFGNDARGSNNRMMHACQIMSLQRTFDEFAKQDSKSSDISGNQNNVKIPFWVDILCMPRSNEAKAIAINQLKEIYSLAKHVVVWDRGLLQAGKSVDLINICSRIKLGDWYRRLWALQETIVAKPRTLCFEIQDGSIVRLDDLVSVFHNAQIDPASAYHYCWEAISAISPEVLRQRQLVHEDLAACAEEAVRNLWCAIRHRLVGHAEDETIVIANILGLDVSHLQVNETPHLGIPADIIFLPQGKQKLSGCQWAPRSWLDKGRWASPISFRPSRNVQTAYIMKSGLLVSFFGFSIQLPSQRHPSSPGPQQIKFKLRLLTTAVKWFALVLEPEDCSESTMQRPLGGDNHLYLILSCEPKVR</sequence>
<evidence type="ECO:0000259" key="1">
    <source>
        <dbReference type="Pfam" id="PF06985"/>
    </source>
</evidence>
<proteinExistence type="predicted"/>
<gene>
    <name evidence="2" type="ORF">OIDMADRAFT_34185</name>
</gene>
<dbReference type="Pfam" id="PF06985">
    <property type="entry name" value="HET"/>
    <property type="match status" value="1"/>
</dbReference>
<feature type="domain" description="Heterokaryon incompatibility" evidence="1">
    <location>
        <begin position="341"/>
        <end position="437"/>
    </location>
</feature>
<name>A0A0C3GYU1_OIDMZ</name>
<dbReference type="PANTHER" id="PTHR39596:SF3">
    <property type="entry name" value="HETEROKARYON INCOMPATIBILITY DOMAIN-CONTAINING PROTEIN"/>
    <property type="match status" value="1"/>
</dbReference>
<evidence type="ECO:0000313" key="3">
    <source>
        <dbReference type="Proteomes" id="UP000054321"/>
    </source>
</evidence>
<dbReference type="AlphaFoldDB" id="A0A0C3GYU1"/>
<dbReference type="HOGENOM" id="CLU_009388_3_0_1"/>
<dbReference type="PANTHER" id="PTHR39596">
    <property type="match status" value="1"/>
</dbReference>
<dbReference type="Proteomes" id="UP000054321">
    <property type="component" value="Unassembled WGS sequence"/>
</dbReference>
<dbReference type="STRING" id="913774.A0A0C3GYU1"/>
<accession>A0A0C3GYU1</accession>
<organism evidence="2 3">
    <name type="scientific">Oidiodendron maius (strain Zn)</name>
    <dbReference type="NCBI Taxonomy" id="913774"/>
    <lineage>
        <taxon>Eukaryota</taxon>
        <taxon>Fungi</taxon>
        <taxon>Dikarya</taxon>
        <taxon>Ascomycota</taxon>
        <taxon>Pezizomycotina</taxon>
        <taxon>Leotiomycetes</taxon>
        <taxon>Leotiomycetes incertae sedis</taxon>
        <taxon>Myxotrichaceae</taxon>
        <taxon>Oidiodendron</taxon>
    </lineage>
</organism>
<protein>
    <recommendedName>
        <fullName evidence="1">Heterokaryon incompatibility domain-containing protein</fullName>
    </recommendedName>
</protein>
<keyword evidence="3" id="KW-1185">Reference proteome</keyword>
<dbReference type="InParanoid" id="A0A0C3GYU1"/>
<reference evidence="2 3" key="1">
    <citation type="submission" date="2014-04" db="EMBL/GenBank/DDBJ databases">
        <authorList>
            <consortium name="DOE Joint Genome Institute"/>
            <person name="Kuo A."/>
            <person name="Martino E."/>
            <person name="Perotto S."/>
            <person name="Kohler A."/>
            <person name="Nagy L.G."/>
            <person name="Floudas D."/>
            <person name="Copeland A."/>
            <person name="Barry K.W."/>
            <person name="Cichocki N."/>
            <person name="Veneault-Fourrey C."/>
            <person name="LaButti K."/>
            <person name="Lindquist E.A."/>
            <person name="Lipzen A."/>
            <person name="Lundell T."/>
            <person name="Morin E."/>
            <person name="Murat C."/>
            <person name="Sun H."/>
            <person name="Tunlid A."/>
            <person name="Henrissat B."/>
            <person name="Grigoriev I.V."/>
            <person name="Hibbett D.S."/>
            <person name="Martin F."/>
            <person name="Nordberg H.P."/>
            <person name="Cantor M.N."/>
            <person name="Hua S.X."/>
        </authorList>
    </citation>
    <scope>NUCLEOTIDE SEQUENCE [LARGE SCALE GENOMIC DNA]</scope>
    <source>
        <strain evidence="2 3">Zn</strain>
    </source>
</reference>
<dbReference type="EMBL" id="KN832887">
    <property type="protein sequence ID" value="KIM95431.1"/>
    <property type="molecule type" value="Genomic_DNA"/>
</dbReference>